<dbReference type="Proteomes" id="UP000046392">
    <property type="component" value="Unplaced"/>
</dbReference>
<protein>
    <submittedName>
        <fullName evidence="2">PIR Superfamily Protein</fullName>
    </submittedName>
</protein>
<accession>A0A0N5C1G6</accession>
<organism evidence="1 2">
    <name type="scientific">Strongyloides papillosus</name>
    <name type="common">Intestinal threadworm</name>
    <dbReference type="NCBI Taxonomy" id="174720"/>
    <lineage>
        <taxon>Eukaryota</taxon>
        <taxon>Metazoa</taxon>
        <taxon>Ecdysozoa</taxon>
        <taxon>Nematoda</taxon>
        <taxon>Chromadorea</taxon>
        <taxon>Rhabditida</taxon>
        <taxon>Tylenchina</taxon>
        <taxon>Panagrolaimomorpha</taxon>
        <taxon>Strongyloidoidea</taxon>
        <taxon>Strongyloididae</taxon>
        <taxon>Strongyloides</taxon>
    </lineage>
</organism>
<proteinExistence type="predicted"/>
<dbReference type="AlphaFoldDB" id="A0A0N5C1G6"/>
<dbReference type="WBParaSite" id="SPAL_0001184100.1">
    <property type="protein sequence ID" value="SPAL_0001184100.1"/>
    <property type="gene ID" value="SPAL_0001184100"/>
</dbReference>
<sequence>MSFCNKQNIYQSHYLNLAKLMISYYESDDAKGTLTCGCLTAQKNYNNRLKFIKTIKEYIKMKKKISTFNCLTLHNMFMELKKFDDNIFCDCKDKSPAPSTSGLYDR</sequence>
<name>A0A0N5C1G6_STREA</name>
<reference evidence="2" key="1">
    <citation type="submission" date="2017-02" db="UniProtKB">
        <authorList>
            <consortium name="WormBaseParasite"/>
        </authorList>
    </citation>
    <scope>IDENTIFICATION</scope>
</reference>
<keyword evidence="1" id="KW-1185">Reference proteome</keyword>
<evidence type="ECO:0000313" key="1">
    <source>
        <dbReference type="Proteomes" id="UP000046392"/>
    </source>
</evidence>
<evidence type="ECO:0000313" key="2">
    <source>
        <dbReference type="WBParaSite" id="SPAL_0001184100.1"/>
    </source>
</evidence>